<feature type="compositionally biased region" description="Polar residues" evidence="3">
    <location>
        <begin position="8"/>
        <end position="29"/>
    </location>
</feature>
<dbReference type="GO" id="GO:0005737">
    <property type="term" value="C:cytoplasm"/>
    <property type="evidence" value="ECO:0007669"/>
    <property type="project" value="TreeGrafter"/>
</dbReference>
<feature type="compositionally biased region" description="Basic residues" evidence="3">
    <location>
        <begin position="286"/>
        <end position="296"/>
    </location>
</feature>
<dbReference type="Gene3D" id="3.40.50.720">
    <property type="entry name" value="NAD(P)-binding Rossmann-like Domain"/>
    <property type="match status" value="1"/>
</dbReference>
<name>A0AAV8ZA30_9CUCU</name>
<gene>
    <name evidence="4" type="ORF">NQ318_003915</name>
</gene>
<sequence length="317" mass="35276">MAVDQELAQKTAQRGGTASSASPDESPLSASLTFDVEPISCRSYRNFSTRLTFKRLGAGEMFLPFVRPTAMSDKVALVTGGADDNGLYYVRELLKCGAKVRAPHLPKAIMIADIDQDEGKRVITDLGKEFGENRTAFIKTDPANTVLLKNAFIWTKKHFRNIDIVVNITKELKCDSWEAKIDRNVKGIVRGTLLGIEYMGRHKNGNGGAVVNVITTSSLDETKECPMLVGAKHYIVSFGRAVSSQYYKQTFVKVITLSTTVDEDAEEEAPRRKRPKEKKGEERIVAKKQRRKKRKPKDGFDFANLILLAKTGTVWTA</sequence>
<dbReference type="Proteomes" id="UP001162162">
    <property type="component" value="Unassembled WGS sequence"/>
</dbReference>
<accession>A0AAV8ZA30</accession>
<dbReference type="InterPro" id="IPR002347">
    <property type="entry name" value="SDR_fam"/>
</dbReference>
<dbReference type="InterPro" id="IPR036291">
    <property type="entry name" value="NAD(P)-bd_dom_sf"/>
</dbReference>
<evidence type="ECO:0000256" key="3">
    <source>
        <dbReference type="SAM" id="MobiDB-lite"/>
    </source>
</evidence>
<reference evidence="4" key="1">
    <citation type="journal article" date="2023" name="Insect Mol. Biol.">
        <title>Genome sequencing provides insights into the evolution of gene families encoding plant cell wall-degrading enzymes in longhorned beetles.</title>
        <authorList>
            <person name="Shin N.R."/>
            <person name="Okamura Y."/>
            <person name="Kirsch R."/>
            <person name="Pauchet Y."/>
        </authorList>
    </citation>
    <scope>NUCLEOTIDE SEQUENCE</scope>
    <source>
        <strain evidence="4">AMC_N1</strain>
    </source>
</reference>
<comment type="caution">
    <text evidence="4">The sequence shown here is derived from an EMBL/GenBank/DDBJ whole genome shotgun (WGS) entry which is preliminary data.</text>
</comment>
<protein>
    <submittedName>
        <fullName evidence="4">Uncharacterized protein</fullName>
    </submittedName>
</protein>
<dbReference type="AlphaFoldDB" id="A0AAV8ZA30"/>
<dbReference type="GO" id="GO:0016616">
    <property type="term" value="F:oxidoreductase activity, acting on the CH-OH group of donors, NAD or NADP as acceptor"/>
    <property type="evidence" value="ECO:0007669"/>
    <property type="project" value="TreeGrafter"/>
</dbReference>
<feature type="region of interest" description="Disordered" evidence="3">
    <location>
        <begin position="1"/>
        <end position="29"/>
    </location>
</feature>
<dbReference type="PANTHER" id="PTHR44229:SF8">
    <property type="entry name" value="ALCOHOL DEHYDROGENASE-RELATED"/>
    <property type="match status" value="1"/>
</dbReference>
<proteinExistence type="inferred from homology"/>
<organism evidence="4 5">
    <name type="scientific">Aromia moschata</name>
    <dbReference type="NCBI Taxonomy" id="1265417"/>
    <lineage>
        <taxon>Eukaryota</taxon>
        <taxon>Metazoa</taxon>
        <taxon>Ecdysozoa</taxon>
        <taxon>Arthropoda</taxon>
        <taxon>Hexapoda</taxon>
        <taxon>Insecta</taxon>
        <taxon>Pterygota</taxon>
        <taxon>Neoptera</taxon>
        <taxon>Endopterygota</taxon>
        <taxon>Coleoptera</taxon>
        <taxon>Polyphaga</taxon>
        <taxon>Cucujiformia</taxon>
        <taxon>Chrysomeloidea</taxon>
        <taxon>Cerambycidae</taxon>
        <taxon>Cerambycinae</taxon>
        <taxon>Callichromatini</taxon>
        <taxon>Aromia</taxon>
    </lineage>
</organism>
<dbReference type="PANTHER" id="PTHR44229">
    <property type="entry name" value="15-HYDROXYPROSTAGLANDIN DEHYDROGENASE [NAD(+)]"/>
    <property type="match status" value="1"/>
</dbReference>
<dbReference type="SUPFAM" id="SSF51735">
    <property type="entry name" value="NAD(P)-binding Rossmann-fold domains"/>
    <property type="match status" value="1"/>
</dbReference>
<keyword evidence="2" id="KW-0560">Oxidoreductase</keyword>
<evidence type="ECO:0000313" key="5">
    <source>
        <dbReference type="Proteomes" id="UP001162162"/>
    </source>
</evidence>
<evidence type="ECO:0000256" key="2">
    <source>
        <dbReference type="ARBA" id="ARBA00023002"/>
    </source>
</evidence>
<feature type="region of interest" description="Disordered" evidence="3">
    <location>
        <begin position="263"/>
        <end position="296"/>
    </location>
</feature>
<evidence type="ECO:0000256" key="1">
    <source>
        <dbReference type="ARBA" id="ARBA00006484"/>
    </source>
</evidence>
<dbReference type="Pfam" id="PF00106">
    <property type="entry name" value="adh_short"/>
    <property type="match status" value="1"/>
</dbReference>
<evidence type="ECO:0000313" key="4">
    <source>
        <dbReference type="EMBL" id="KAJ8960191.1"/>
    </source>
</evidence>
<comment type="similarity">
    <text evidence="1">Belongs to the short-chain dehydrogenases/reductases (SDR) family.</text>
</comment>
<dbReference type="EMBL" id="JAPWTK010000009">
    <property type="protein sequence ID" value="KAJ8960191.1"/>
    <property type="molecule type" value="Genomic_DNA"/>
</dbReference>
<keyword evidence="5" id="KW-1185">Reference proteome</keyword>